<sequence length="269" mass="30017">MNFKLLPIMMVGLLSFKPMVINDHNGDNNGNGNGKKVTVVTKSSTLKSKDLAAVTKTNLKSNATSNLSAFDKMVLSEYLDLDEKNFAKPELESFKAAFKGYNKLKEEGKIKNEILTIIDFTKSSTERRMWVIDMKTHDILYQTVVSHGRNSGKEFANDFSNARESYKSSLGFYTTAETYMGKHGLSLRLDGLEAGINSNARERDIVIHAADYANENLGKNQGYLGRSLGCPALPNAVAHKIINLIKDESCLFIYHADKQDYLTKSELLK</sequence>
<organism evidence="1 2">
    <name type="scientific">Paenimyroides marinum</name>
    <dbReference type="NCBI Taxonomy" id="1159016"/>
    <lineage>
        <taxon>Bacteria</taxon>
        <taxon>Pseudomonadati</taxon>
        <taxon>Bacteroidota</taxon>
        <taxon>Flavobacteriia</taxon>
        <taxon>Flavobacteriales</taxon>
        <taxon>Flavobacteriaceae</taxon>
        <taxon>Paenimyroides</taxon>
    </lineage>
</organism>
<dbReference type="STRING" id="1159016.SAMN02927937_01000"/>
<proteinExistence type="predicted"/>
<keyword evidence="2" id="KW-1185">Reference proteome</keyword>
<reference evidence="1 2" key="1">
    <citation type="submission" date="2016-10" db="EMBL/GenBank/DDBJ databases">
        <authorList>
            <person name="de Groot N.N."/>
        </authorList>
    </citation>
    <scope>NUCLEOTIDE SEQUENCE [LARGE SCALE GENOMIC DNA]</scope>
    <source>
        <strain evidence="1 2">CGMCC 1.10825</strain>
    </source>
</reference>
<name>A0A1H6K895_9FLAO</name>
<dbReference type="AlphaFoldDB" id="A0A1H6K895"/>
<dbReference type="Proteomes" id="UP000199634">
    <property type="component" value="Unassembled WGS sequence"/>
</dbReference>
<dbReference type="PANTHER" id="PTHR38477">
    <property type="entry name" value="HYPOTHETICAL EXPORTED PROTEIN"/>
    <property type="match status" value="1"/>
</dbReference>
<accession>A0A1H6K895</accession>
<evidence type="ECO:0000313" key="2">
    <source>
        <dbReference type="Proteomes" id="UP000199634"/>
    </source>
</evidence>
<dbReference type="RefSeq" id="WP_245725271.1">
    <property type="nucleotide sequence ID" value="NZ_FNXE01000010.1"/>
</dbReference>
<gene>
    <name evidence="1" type="ORF">SAMN02927937_01000</name>
</gene>
<dbReference type="Pfam" id="PF13645">
    <property type="entry name" value="YkuD_2"/>
    <property type="match status" value="1"/>
</dbReference>
<evidence type="ECO:0000313" key="1">
    <source>
        <dbReference type="EMBL" id="SEH71233.1"/>
    </source>
</evidence>
<dbReference type="InterPro" id="IPR032676">
    <property type="entry name" value="YkuD_2"/>
</dbReference>
<protein>
    <submittedName>
        <fullName evidence="1">L,D-transpeptidase catalytic domain</fullName>
    </submittedName>
</protein>
<dbReference type="PANTHER" id="PTHR38477:SF1">
    <property type="entry name" value="MUREIN L,D-TRANSPEPTIDASE CATALYTIC DOMAIN FAMILY PROTEIN"/>
    <property type="match status" value="1"/>
</dbReference>
<dbReference type="EMBL" id="FNXE01000010">
    <property type="protein sequence ID" value="SEH71233.1"/>
    <property type="molecule type" value="Genomic_DNA"/>
</dbReference>